<comment type="caution">
    <text evidence="2">The sequence shown here is derived from an EMBL/GenBank/DDBJ whole genome shotgun (WGS) entry which is preliminary data.</text>
</comment>
<keyword evidence="3" id="KW-1185">Reference proteome</keyword>
<feature type="compositionally biased region" description="Basic and acidic residues" evidence="1">
    <location>
        <begin position="80"/>
        <end position="89"/>
    </location>
</feature>
<feature type="compositionally biased region" description="Basic and acidic residues" evidence="1">
    <location>
        <begin position="106"/>
        <end position="117"/>
    </location>
</feature>
<feature type="compositionally biased region" description="Basic and acidic residues" evidence="1">
    <location>
        <begin position="128"/>
        <end position="143"/>
    </location>
</feature>
<name>A0A176VCK0_MARPO</name>
<feature type="region of interest" description="Disordered" evidence="1">
    <location>
        <begin position="47"/>
        <end position="143"/>
    </location>
</feature>
<gene>
    <name evidence="2" type="ORF">AXG93_2899s1110</name>
</gene>
<dbReference type="Proteomes" id="UP000077202">
    <property type="component" value="Unassembled WGS sequence"/>
</dbReference>
<dbReference type="EMBL" id="LVLJ01004132">
    <property type="protein sequence ID" value="OAE18082.1"/>
    <property type="molecule type" value="Genomic_DNA"/>
</dbReference>
<reference evidence="2" key="1">
    <citation type="submission" date="2016-03" db="EMBL/GenBank/DDBJ databases">
        <title>Mechanisms controlling the formation of the plant cell surface in tip-growing cells are functionally conserved among land plants.</title>
        <authorList>
            <person name="Honkanen S."/>
            <person name="Jones V.A."/>
            <person name="Morieri G."/>
            <person name="Champion C."/>
            <person name="Hetherington A.J."/>
            <person name="Kelly S."/>
            <person name="Saint-Marcoux D."/>
            <person name="Proust H."/>
            <person name="Prescott H."/>
            <person name="Dolan L."/>
        </authorList>
    </citation>
    <scope>NUCLEOTIDE SEQUENCE [LARGE SCALE GENOMIC DNA]</scope>
    <source>
        <tissue evidence="2">Whole gametophyte</tissue>
    </source>
</reference>
<accession>A0A176VCK0</accession>
<protein>
    <submittedName>
        <fullName evidence="2">Uncharacterized protein</fullName>
    </submittedName>
</protein>
<evidence type="ECO:0000313" key="2">
    <source>
        <dbReference type="EMBL" id="OAE18082.1"/>
    </source>
</evidence>
<dbReference type="AlphaFoldDB" id="A0A176VCK0"/>
<organism evidence="2 3">
    <name type="scientific">Marchantia polymorpha subsp. ruderalis</name>
    <dbReference type="NCBI Taxonomy" id="1480154"/>
    <lineage>
        <taxon>Eukaryota</taxon>
        <taxon>Viridiplantae</taxon>
        <taxon>Streptophyta</taxon>
        <taxon>Embryophyta</taxon>
        <taxon>Marchantiophyta</taxon>
        <taxon>Marchantiopsida</taxon>
        <taxon>Marchantiidae</taxon>
        <taxon>Marchantiales</taxon>
        <taxon>Marchantiaceae</taxon>
        <taxon>Marchantia</taxon>
    </lineage>
</organism>
<evidence type="ECO:0000256" key="1">
    <source>
        <dbReference type="SAM" id="MobiDB-lite"/>
    </source>
</evidence>
<feature type="compositionally biased region" description="Basic residues" evidence="1">
    <location>
        <begin position="90"/>
        <end position="99"/>
    </location>
</feature>
<proteinExistence type="predicted"/>
<sequence>MEKQKGRRHRPDLATGWEDQWRSRRYYEEEREREYVLKSVSESLADDGALCGEGESAAAGTKWQADRGEGQARRRRREGKRGGSEDKRTRGALRSRSPFRRQVLLRAREERRAEVVDPRTWWKKKKKKTEEGTKRGRARERGP</sequence>
<evidence type="ECO:0000313" key="3">
    <source>
        <dbReference type="Proteomes" id="UP000077202"/>
    </source>
</evidence>